<organism evidence="1 2">
    <name type="scientific">Falsiroseomonas stagni DSM 19981</name>
    <dbReference type="NCBI Taxonomy" id="1123062"/>
    <lineage>
        <taxon>Bacteria</taxon>
        <taxon>Pseudomonadati</taxon>
        <taxon>Pseudomonadota</taxon>
        <taxon>Alphaproteobacteria</taxon>
        <taxon>Acetobacterales</taxon>
        <taxon>Roseomonadaceae</taxon>
        <taxon>Falsiroseomonas</taxon>
    </lineage>
</organism>
<dbReference type="AlphaFoldDB" id="A0A1I4EG40"/>
<dbReference type="GO" id="GO:0016740">
    <property type="term" value="F:transferase activity"/>
    <property type="evidence" value="ECO:0007669"/>
    <property type="project" value="UniProtKB-KW"/>
</dbReference>
<dbReference type="OrthoDB" id="7251852at2"/>
<dbReference type="EMBL" id="FOSQ01000015">
    <property type="protein sequence ID" value="SFL03141.1"/>
    <property type="molecule type" value="Genomic_DNA"/>
</dbReference>
<keyword evidence="2" id="KW-1185">Reference proteome</keyword>
<dbReference type="Proteomes" id="UP000199473">
    <property type="component" value="Unassembled WGS sequence"/>
</dbReference>
<dbReference type="RefSeq" id="WP_092962773.1">
    <property type="nucleotide sequence ID" value="NZ_FOSQ01000015.1"/>
</dbReference>
<name>A0A1I4EG40_9PROT</name>
<dbReference type="SUPFAM" id="SSF52540">
    <property type="entry name" value="P-loop containing nucleoside triphosphate hydrolases"/>
    <property type="match status" value="1"/>
</dbReference>
<dbReference type="InterPro" id="IPR027417">
    <property type="entry name" value="P-loop_NTPase"/>
</dbReference>
<sequence>MIRPTPAQVVFIHLPKTGGFALHAALARALPPDRVLRIGDEVEHAAFLAMAPDQVAGQALVSGHVTVNEALERARPDARFVTLLRDPVARLLSAFNYMATWRDHPLHAEFRDRGFAEFIRESAQALPAEACRQLTGAGTAKEAIPILEGCYALVGTTARVDDVSALLHRWLGVAPGRVERENVTAGQGRINLDSSTCELLLEVTREDRALFDHVALRHGGLMKHPGVPG</sequence>
<evidence type="ECO:0000313" key="2">
    <source>
        <dbReference type="Proteomes" id="UP000199473"/>
    </source>
</evidence>
<dbReference type="Gene3D" id="3.40.50.300">
    <property type="entry name" value="P-loop containing nucleotide triphosphate hydrolases"/>
    <property type="match status" value="1"/>
</dbReference>
<reference evidence="1 2" key="1">
    <citation type="submission" date="2016-10" db="EMBL/GenBank/DDBJ databases">
        <authorList>
            <person name="de Groot N.N."/>
        </authorList>
    </citation>
    <scope>NUCLEOTIDE SEQUENCE [LARGE SCALE GENOMIC DNA]</scope>
    <source>
        <strain evidence="1 2">DSM 19981</strain>
    </source>
</reference>
<gene>
    <name evidence="1" type="ORF">SAMN02745775_11543</name>
</gene>
<proteinExistence type="predicted"/>
<dbReference type="STRING" id="1123062.SAMN02745775_11543"/>
<protein>
    <submittedName>
        <fullName evidence="1">Sulfotransferase family protein</fullName>
    </submittedName>
</protein>
<evidence type="ECO:0000313" key="1">
    <source>
        <dbReference type="EMBL" id="SFL03141.1"/>
    </source>
</evidence>
<keyword evidence="1" id="KW-0808">Transferase</keyword>
<accession>A0A1I4EG40</accession>